<dbReference type="EMBL" id="JAUSUG010000001">
    <property type="protein sequence ID" value="MDQ0252635.1"/>
    <property type="molecule type" value="Genomic_DNA"/>
</dbReference>
<sequence>MMQRMMSIAIAFVFLFTLGACNDRETLIPEGMEKFVDDEANISTVKPENWERIDYPEATDENAVVFQSSENTSININQSIYFITTNDSKTTNILKESYRESDSYDDFVDRFIDRYSNIVGSSFEKIDEVDGHIPVFSFDLGEVISIFAIIESNNTPYFIHLKGDNDSSEIESSSYEYFINIIKETQPLK</sequence>
<evidence type="ECO:0008006" key="4">
    <source>
        <dbReference type="Google" id="ProtNLM"/>
    </source>
</evidence>
<evidence type="ECO:0000256" key="1">
    <source>
        <dbReference type="SAM" id="SignalP"/>
    </source>
</evidence>
<gene>
    <name evidence="2" type="ORF">J2S74_000007</name>
</gene>
<name>A0ABT9ZNX8_9BACI</name>
<accession>A0ABT9ZNX8</accession>
<dbReference type="PROSITE" id="PS51257">
    <property type="entry name" value="PROKAR_LIPOPROTEIN"/>
    <property type="match status" value="1"/>
</dbReference>
<feature type="chain" id="PRO_5047139193" description="Lipoprotein" evidence="1">
    <location>
        <begin position="23"/>
        <end position="189"/>
    </location>
</feature>
<evidence type="ECO:0000313" key="2">
    <source>
        <dbReference type="EMBL" id="MDQ0252635.1"/>
    </source>
</evidence>
<organism evidence="2 3">
    <name type="scientific">Evansella vedderi</name>
    <dbReference type="NCBI Taxonomy" id="38282"/>
    <lineage>
        <taxon>Bacteria</taxon>
        <taxon>Bacillati</taxon>
        <taxon>Bacillota</taxon>
        <taxon>Bacilli</taxon>
        <taxon>Bacillales</taxon>
        <taxon>Bacillaceae</taxon>
        <taxon>Evansella</taxon>
    </lineage>
</organism>
<protein>
    <recommendedName>
        <fullName evidence="4">Lipoprotein</fullName>
    </recommendedName>
</protein>
<dbReference type="Proteomes" id="UP001230005">
    <property type="component" value="Unassembled WGS sequence"/>
</dbReference>
<reference evidence="2 3" key="1">
    <citation type="submission" date="2023-07" db="EMBL/GenBank/DDBJ databases">
        <title>Genomic Encyclopedia of Type Strains, Phase IV (KMG-IV): sequencing the most valuable type-strain genomes for metagenomic binning, comparative biology and taxonomic classification.</title>
        <authorList>
            <person name="Goeker M."/>
        </authorList>
    </citation>
    <scope>NUCLEOTIDE SEQUENCE [LARGE SCALE GENOMIC DNA]</scope>
    <source>
        <strain evidence="2 3">DSM 9768</strain>
    </source>
</reference>
<comment type="caution">
    <text evidence="2">The sequence shown here is derived from an EMBL/GenBank/DDBJ whole genome shotgun (WGS) entry which is preliminary data.</text>
</comment>
<feature type="signal peptide" evidence="1">
    <location>
        <begin position="1"/>
        <end position="22"/>
    </location>
</feature>
<keyword evidence="3" id="KW-1185">Reference proteome</keyword>
<proteinExistence type="predicted"/>
<dbReference type="RefSeq" id="WP_307320253.1">
    <property type="nucleotide sequence ID" value="NZ_JAUSUG010000001.1"/>
</dbReference>
<evidence type="ECO:0000313" key="3">
    <source>
        <dbReference type="Proteomes" id="UP001230005"/>
    </source>
</evidence>
<keyword evidence="1" id="KW-0732">Signal</keyword>